<organism evidence="6 7">
    <name type="scientific">Streptomyces silvisoli</name>
    <dbReference type="NCBI Taxonomy" id="3034235"/>
    <lineage>
        <taxon>Bacteria</taxon>
        <taxon>Bacillati</taxon>
        <taxon>Actinomycetota</taxon>
        <taxon>Actinomycetes</taxon>
        <taxon>Kitasatosporales</taxon>
        <taxon>Streptomycetaceae</taxon>
        <taxon>Streptomyces</taxon>
    </lineage>
</organism>
<feature type="region of interest" description="Disordered" evidence="3">
    <location>
        <begin position="167"/>
        <end position="187"/>
    </location>
</feature>
<evidence type="ECO:0000259" key="4">
    <source>
        <dbReference type="Pfam" id="PF13359"/>
    </source>
</evidence>
<dbReference type="Pfam" id="PF13359">
    <property type="entry name" value="DDE_Tnp_4"/>
    <property type="match status" value="1"/>
</dbReference>
<evidence type="ECO:0000259" key="5">
    <source>
        <dbReference type="Pfam" id="PF13613"/>
    </source>
</evidence>
<evidence type="ECO:0000256" key="3">
    <source>
        <dbReference type="SAM" id="MobiDB-lite"/>
    </source>
</evidence>
<dbReference type="RefSeq" id="WP_276096950.1">
    <property type="nucleotide sequence ID" value="NZ_JARJBC010000036.1"/>
</dbReference>
<dbReference type="InterPro" id="IPR027806">
    <property type="entry name" value="HARBI1_dom"/>
</dbReference>
<protein>
    <submittedName>
        <fullName evidence="6">Transposase</fullName>
    </submittedName>
</protein>
<reference evidence="6 7" key="1">
    <citation type="submission" date="2023-03" db="EMBL/GenBank/DDBJ databases">
        <title>Draft genome sequence of Streptomyces sp. RB6PN23 isolated from peat swamp forest in Thailand.</title>
        <authorList>
            <person name="Klaysubun C."/>
            <person name="Duangmal K."/>
        </authorList>
    </citation>
    <scope>NUCLEOTIDE SEQUENCE [LARGE SCALE GENOMIC DNA]</scope>
    <source>
        <strain evidence="6 7">RB6PN23</strain>
    </source>
</reference>
<keyword evidence="7" id="KW-1185">Reference proteome</keyword>
<comment type="caution">
    <text evidence="6">The sequence shown here is derived from an EMBL/GenBank/DDBJ whole genome shotgun (WGS) entry which is preliminary data.</text>
</comment>
<comment type="cofactor">
    <cofactor evidence="1">
        <name>a divalent metal cation</name>
        <dbReference type="ChEBI" id="CHEBI:60240"/>
    </cofactor>
</comment>
<evidence type="ECO:0000256" key="1">
    <source>
        <dbReference type="ARBA" id="ARBA00001968"/>
    </source>
</evidence>
<feature type="domain" description="DDE Tnp4" evidence="4">
    <location>
        <begin position="80"/>
        <end position="239"/>
    </location>
</feature>
<dbReference type="EMBL" id="JARJBC010000036">
    <property type="protein sequence ID" value="MDF3294130.1"/>
    <property type="molecule type" value="Genomic_DNA"/>
</dbReference>
<keyword evidence="2" id="KW-0479">Metal-binding</keyword>
<evidence type="ECO:0000256" key="2">
    <source>
        <dbReference type="ARBA" id="ARBA00022723"/>
    </source>
</evidence>
<feature type="domain" description="Transposase Helix-turn-helix" evidence="5">
    <location>
        <begin position="4"/>
        <end position="50"/>
    </location>
</feature>
<evidence type="ECO:0000313" key="7">
    <source>
        <dbReference type="Proteomes" id="UP001216579"/>
    </source>
</evidence>
<accession>A0ABT5ZX01</accession>
<name>A0ABT5ZX01_9ACTN</name>
<dbReference type="InterPro" id="IPR027805">
    <property type="entry name" value="Transposase_HTH_dom"/>
</dbReference>
<dbReference type="Proteomes" id="UP001216579">
    <property type="component" value="Unassembled WGS sequence"/>
</dbReference>
<gene>
    <name evidence="6" type="ORF">P3G67_33965</name>
</gene>
<proteinExistence type="predicted"/>
<dbReference type="Pfam" id="PF13613">
    <property type="entry name" value="HTH_Tnp_4"/>
    <property type="match status" value="1"/>
</dbReference>
<evidence type="ECO:0000313" key="6">
    <source>
        <dbReference type="EMBL" id="MDF3294130.1"/>
    </source>
</evidence>
<sequence>MWPFTDRVLVTLVHLRANWPHVALAELYGLGRSTISEAIAQIRPLLATRGFAVPDRPGLRLHTLADVFAYTEAEGIHLRIDGTENQVRRPPAHRPGRRAFISGKKRQNTIKTTTISDGQGRTLWSGADRPGRMHDQTAMRSEGIAEQLRLHPTVKAEVDEGYRGLANQFPDQVNAPPKKPKDDAPLGERYAWREYRRRQSSRRICVEHANAEHRQWRPLQRYTGRRETYADTHRAIAALVSDRAATRTSTRKPSTELVLVQQTPR</sequence>